<gene>
    <name evidence="2" type="ORF">HNQ88_002587</name>
</gene>
<proteinExistence type="predicted"/>
<dbReference type="AlphaFoldDB" id="A0AAE3XQI3"/>
<feature type="signal peptide" evidence="1">
    <location>
        <begin position="1"/>
        <end position="20"/>
    </location>
</feature>
<organism evidence="2 3">
    <name type="scientific">Aureibacter tunicatorum</name>
    <dbReference type="NCBI Taxonomy" id="866807"/>
    <lineage>
        <taxon>Bacteria</taxon>
        <taxon>Pseudomonadati</taxon>
        <taxon>Bacteroidota</taxon>
        <taxon>Cytophagia</taxon>
        <taxon>Cytophagales</taxon>
        <taxon>Persicobacteraceae</taxon>
        <taxon>Aureibacter</taxon>
    </lineage>
</organism>
<reference evidence="2" key="1">
    <citation type="submission" date="2023-07" db="EMBL/GenBank/DDBJ databases">
        <title>Genomic Encyclopedia of Type Strains, Phase IV (KMG-IV): sequencing the most valuable type-strain genomes for metagenomic binning, comparative biology and taxonomic classification.</title>
        <authorList>
            <person name="Goeker M."/>
        </authorList>
    </citation>
    <scope>NUCLEOTIDE SEQUENCE</scope>
    <source>
        <strain evidence="2">DSM 26174</strain>
    </source>
</reference>
<protein>
    <recommendedName>
        <fullName evidence="4">Cytochrome c family protein</fullName>
    </recommendedName>
</protein>
<evidence type="ECO:0008006" key="4">
    <source>
        <dbReference type="Google" id="ProtNLM"/>
    </source>
</evidence>
<keyword evidence="3" id="KW-1185">Reference proteome</keyword>
<sequence>MKISISKPMVMILSSIIAYGIFIACTTTNKSSGGDNNSSSQEEEKHQAYHSDLSYTFPVTDSPNPSERTQVYFDEYGWQMFVAMCWPASSTMRGVPDTTKSILSPGNSIPVWMSLKTSTEAFKHSPDSMMPWDTGYPNDQLRLISHSKVAENIKPFLGSIDQAVGGSLIDQNSNFSYYERYMNQVEYDYILDNKFYDGNVLNALNKDVKFPATSMEIKSAWTIIEQDDDASKFFTTKAMVAKINENTGEPTGEYMEKLVGLTGLHIAYKTSSSPQWVWATFEHIGNNPIFNTPDSIRKDNKYTYYNPECDSAACPANQQTFEPGKPIKPTQVVRMTLLTEEAKALNAQYQKALKGTAWENYKLIATQWPTDPKNPANPQGTPAPNILANTTMETFIPLESSCMGCHSTARTRNSKVKTDYSFLLLEANTD</sequence>
<feature type="chain" id="PRO_5042152892" description="Cytochrome c family protein" evidence="1">
    <location>
        <begin position="21"/>
        <end position="430"/>
    </location>
</feature>
<dbReference type="PROSITE" id="PS51257">
    <property type="entry name" value="PROKAR_LIPOPROTEIN"/>
    <property type="match status" value="1"/>
</dbReference>
<comment type="caution">
    <text evidence="2">The sequence shown here is derived from an EMBL/GenBank/DDBJ whole genome shotgun (WGS) entry which is preliminary data.</text>
</comment>
<dbReference type="Proteomes" id="UP001185092">
    <property type="component" value="Unassembled WGS sequence"/>
</dbReference>
<evidence type="ECO:0000313" key="2">
    <source>
        <dbReference type="EMBL" id="MDR6239539.1"/>
    </source>
</evidence>
<keyword evidence="1" id="KW-0732">Signal</keyword>
<name>A0AAE3XQI3_9BACT</name>
<dbReference type="EMBL" id="JAVDQD010000003">
    <property type="protein sequence ID" value="MDR6239539.1"/>
    <property type="molecule type" value="Genomic_DNA"/>
</dbReference>
<dbReference type="RefSeq" id="WP_309939229.1">
    <property type="nucleotide sequence ID" value="NZ_AP025305.1"/>
</dbReference>
<evidence type="ECO:0000256" key="1">
    <source>
        <dbReference type="SAM" id="SignalP"/>
    </source>
</evidence>
<accession>A0AAE3XQI3</accession>
<evidence type="ECO:0000313" key="3">
    <source>
        <dbReference type="Proteomes" id="UP001185092"/>
    </source>
</evidence>